<feature type="transmembrane region" description="Helical" evidence="6">
    <location>
        <begin position="112"/>
        <end position="133"/>
    </location>
</feature>
<feature type="transmembrane region" description="Helical" evidence="6">
    <location>
        <begin position="145"/>
        <end position="164"/>
    </location>
</feature>
<evidence type="ECO:0000256" key="4">
    <source>
        <dbReference type="ARBA" id="ARBA00023136"/>
    </source>
</evidence>
<dbReference type="InterPro" id="IPR036259">
    <property type="entry name" value="MFS_trans_sf"/>
</dbReference>
<evidence type="ECO:0000256" key="3">
    <source>
        <dbReference type="ARBA" id="ARBA00022989"/>
    </source>
</evidence>
<evidence type="ECO:0000259" key="7">
    <source>
        <dbReference type="PROSITE" id="PS50850"/>
    </source>
</evidence>
<comment type="caution">
    <text evidence="8">The sequence shown here is derived from an EMBL/GenBank/DDBJ whole genome shotgun (WGS) entry which is preliminary data.</text>
</comment>
<evidence type="ECO:0000256" key="6">
    <source>
        <dbReference type="SAM" id="Phobius"/>
    </source>
</evidence>
<feature type="transmembrane region" description="Helical" evidence="6">
    <location>
        <begin position="317"/>
        <end position="341"/>
    </location>
</feature>
<name>A0ABQ9K3H8_9CUCU</name>
<dbReference type="PROSITE" id="PS50850">
    <property type="entry name" value="MFS"/>
    <property type="match status" value="1"/>
</dbReference>
<keyword evidence="3 6" id="KW-1133">Transmembrane helix</keyword>
<dbReference type="EMBL" id="JAPWTJ010000024">
    <property type="protein sequence ID" value="KAJ8984889.1"/>
    <property type="molecule type" value="Genomic_DNA"/>
</dbReference>
<dbReference type="Gene3D" id="1.20.1250.20">
    <property type="entry name" value="MFS general substrate transporter like domains"/>
    <property type="match status" value="1"/>
</dbReference>
<evidence type="ECO:0000256" key="2">
    <source>
        <dbReference type="ARBA" id="ARBA00022692"/>
    </source>
</evidence>
<organism evidence="8 9">
    <name type="scientific">Molorchus minor</name>
    <dbReference type="NCBI Taxonomy" id="1323400"/>
    <lineage>
        <taxon>Eukaryota</taxon>
        <taxon>Metazoa</taxon>
        <taxon>Ecdysozoa</taxon>
        <taxon>Arthropoda</taxon>
        <taxon>Hexapoda</taxon>
        <taxon>Insecta</taxon>
        <taxon>Pterygota</taxon>
        <taxon>Neoptera</taxon>
        <taxon>Endopterygota</taxon>
        <taxon>Coleoptera</taxon>
        <taxon>Polyphaga</taxon>
        <taxon>Cucujiformia</taxon>
        <taxon>Chrysomeloidea</taxon>
        <taxon>Cerambycidae</taxon>
        <taxon>Lamiinae</taxon>
        <taxon>Monochamini</taxon>
        <taxon>Molorchus</taxon>
    </lineage>
</organism>
<keyword evidence="2 6" id="KW-0812">Transmembrane</keyword>
<accession>A0ABQ9K3H8</accession>
<feature type="transmembrane region" description="Helical" evidence="6">
    <location>
        <begin position="353"/>
        <end position="374"/>
    </location>
</feature>
<evidence type="ECO:0000256" key="1">
    <source>
        <dbReference type="ARBA" id="ARBA00004141"/>
    </source>
</evidence>
<dbReference type="SUPFAM" id="SSF103473">
    <property type="entry name" value="MFS general substrate transporter"/>
    <property type="match status" value="1"/>
</dbReference>
<dbReference type="Proteomes" id="UP001162164">
    <property type="component" value="Unassembled WGS sequence"/>
</dbReference>
<feature type="transmembrane region" description="Helical" evidence="6">
    <location>
        <begin position="386"/>
        <end position="405"/>
    </location>
</feature>
<feature type="domain" description="Major facilitator superfamily (MFS) profile" evidence="7">
    <location>
        <begin position="19"/>
        <end position="441"/>
    </location>
</feature>
<dbReference type="PANTHER" id="PTHR48021:SF1">
    <property type="entry name" value="GH07001P-RELATED"/>
    <property type="match status" value="1"/>
</dbReference>
<gene>
    <name evidence="8" type="ORF">NQ317_002729</name>
</gene>
<reference evidence="8" key="1">
    <citation type="journal article" date="2023" name="Insect Mol. Biol.">
        <title>Genome sequencing provides insights into the evolution of gene families encoding plant cell wall-degrading enzymes in longhorned beetles.</title>
        <authorList>
            <person name="Shin N.R."/>
            <person name="Okamura Y."/>
            <person name="Kirsch R."/>
            <person name="Pauchet Y."/>
        </authorList>
    </citation>
    <scope>NUCLEOTIDE SEQUENCE</scope>
    <source>
        <strain evidence="8">MMC_N1</strain>
    </source>
</reference>
<dbReference type="InterPro" id="IPR050549">
    <property type="entry name" value="MFS_Trehalose_Transporter"/>
</dbReference>
<dbReference type="PANTHER" id="PTHR48021">
    <property type="match status" value="1"/>
</dbReference>
<keyword evidence="5" id="KW-0325">Glycoprotein</keyword>
<comment type="subcellular location">
    <subcellularLocation>
        <location evidence="1">Membrane</location>
        <topology evidence="1">Multi-pass membrane protein</topology>
    </subcellularLocation>
</comment>
<feature type="transmembrane region" description="Helical" evidence="6">
    <location>
        <begin position="417"/>
        <end position="437"/>
    </location>
</feature>
<feature type="transmembrane region" description="Helical" evidence="6">
    <location>
        <begin position="59"/>
        <end position="77"/>
    </location>
</feature>
<dbReference type="InterPro" id="IPR005828">
    <property type="entry name" value="MFS_sugar_transport-like"/>
</dbReference>
<feature type="transmembrane region" description="Helical" evidence="6">
    <location>
        <begin position="89"/>
        <end position="106"/>
    </location>
</feature>
<evidence type="ECO:0000313" key="8">
    <source>
        <dbReference type="EMBL" id="KAJ8984889.1"/>
    </source>
</evidence>
<feature type="transmembrane region" description="Helical" evidence="6">
    <location>
        <begin position="252"/>
        <end position="272"/>
    </location>
</feature>
<dbReference type="PRINTS" id="PR00171">
    <property type="entry name" value="SUGRTRNSPORT"/>
</dbReference>
<dbReference type="InterPro" id="IPR020846">
    <property type="entry name" value="MFS_dom"/>
</dbReference>
<evidence type="ECO:0000256" key="5">
    <source>
        <dbReference type="ARBA" id="ARBA00023180"/>
    </source>
</evidence>
<protein>
    <recommendedName>
        <fullName evidence="7">Major facilitator superfamily (MFS) profile domain-containing protein</fullName>
    </recommendedName>
</protein>
<proteinExistence type="predicted"/>
<sequence>MENQNPDLRNHFSKSKRCVCVLASLATLSTGTILAWPSQITSKLLDNGLGFPITYNQLGWIYSCSPLGAALLSLLIGPISDRLGRKRSMLLLVIPLELGWVLIILSKNVWMLVFGRILTGMVGGAFCVTASLYLGEIARKEIRGLLGGLTQFSIACGILTANILGKFMTVRGLSIICALIPISFLISFAAMPESPLYLQMTGRSLESKLSLRKLLGKKDVEEEHGEIKKTLHSEANNYSYRDVLSKKSVKKALIIGIGLAVVKIFTGVDAITSYLGHILDNTDTSIGPENSAILFAAFQVCSAIFQILIVDKLGRRLLLIVSQLFISLFLLTVAVCLHLNSQESSKALDYIPVMALCLYNVGFSIGIGPIGWLLPAEIFEEKIKGFAMSLCTFLIWFLAFGNVKLFEVVEGNWGVSVPFYVYGSVSFVSLGFIFFLVPETKNKSFSEIEYELSQ</sequence>
<keyword evidence="4 6" id="KW-0472">Membrane</keyword>
<dbReference type="InterPro" id="IPR003663">
    <property type="entry name" value="Sugar/inositol_transpt"/>
</dbReference>
<keyword evidence="9" id="KW-1185">Reference proteome</keyword>
<feature type="transmembrane region" description="Helical" evidence="6">
    <location>
        <begin position="292"/>
        <end position="310"/>
    </location>
</feature>
<evidence type="ECO:0000313" key="9">
    <source>
        <dbReference type="Proteomes" id="UP001162164"/>
    </source>
</evidence>
<dbReference type="Pfam" id="PF00083">
    <property type="entry name" value="Sugar_tr"/>
    <property type="match status" value="1"/>
</dbReference>
<feature type="transmembrane region" description="Helical" evidence="6">
    <location>
        <begin position="170"/>
        <end position="191"/>
    </location>
</feature>